<reference evidence="1 2" key="1">
    <citation type="submission" date="2018-06" db="EMBL/GenBank/DDBJ databases">
        <title>Freshwater and sediment microbial communities from various areas in North America, analyzing microbe dynamics in response to fracking.</title>
        <authorList>
            <person name="Lamendella R."/>
        </authorList>
    </citation>
    <scope>NUCLEOTIDE SEQUENCE [LARGE SCALE GENOMIC DNA]</scope>
    <source>
        <strain evidence="1 2">17</strain>
    </source>
</reference>
<dbReference type="EMBL" id="QLLM01000037">
    <property type="protein sequence ID" value="RAI97615.1"/>
    <property type="molecule type" value="Genomic_DNA"/>
</dbReference>
<gene>
    <name evidence="1" type="ORF">DEU50_13715</name>
</gene>
<evidence type="ECO:0008006" key="3">
    <source>
        <dbReference type="Google" id="ProtNLM"/>
    </source>
</evidence>
<comment type="caution">
    <text evidence="1">The sequence shown here is derived from an EMBL/GenBank/DDBJ whole genome shotgun (WGS) entry which is preliminary data.</text>
</comment>
<name>A0AAX1PBR4_AERSA</name>
<proteinExistence type="predicted"/>
<evidence type="ECO:0000313" key="2">
    <source>
        <dbReference type="Proteomes" id="UP000249422"/>
    </source>
</evidence>
<dbReference type="Proteomes" id="UP000249422">
    <property type="component" value="Unassembled WGS sequence"/>
</dbReference>
<sequence>MEIRDQMRMLLEALGKLDAVTRDQLIEQSALIRAISKKCQSSGLYLDFEPRISQLVCKIEADGKIDDRLMYAWNWCMTVIVSAPSEFLCEGAAILTMPLVAKYLPETTVLEKPEAIIINLDMDYRAPDGSKTLRQLVSERRAWPSGATCATQDAEGEILYWDAEVEHVKATAGESRRVEFRHQIDAWFADIDNPLLATDWSTAVVTPEELDDEYQLDPEWVFSHSGA</sequence>
<protein>
    <recommendedName>
        <fullName evidence="3">Phage protein</fullName>
    </recommendedName>
</protein>
<evidence type="ECO:0000313" key="1">
    <source>
        <dbReference type="EMBL" id="RAI97615.1"/>
    </source>
</evidence>
<accession>A0AAX1PBR4</accession>
<dbReference type="RefSeq" id="WP_258394319.1">
    <property type="nucleotide sequence ID" value="NZ_CAWNWF010000037.1"/>
</dbReference>
<organism evidence="1 2">
    <name type="scientific">Aeromonas salmonicida</name>
    <dbReference type="NCBI Taxonomy" id="645"/>
    <lineage>
        <taxon>Bacteria</taxon>
        <taxon>Pseudomonadati</taxon>
        <taxon>Pseudomonadota</taxon>
        <taxon>Gammaproteobacteria</taxon>
        <taxon>Aeromonadales</taxon>
        <taxon>Aeromonadaceae</taxon>
        <taxon>Aeromonas</taxon>
    </lineage>
</organism>
<dbReference type="AlphaFoldDB" id="A0AAX1PBR4"/>